<evidence type="ECO:0000313" key="2">
    <source>
        <dbReference type="EMBL" id="SJZ47458.1"/>
    </source>
</evidence>
<gene>
    <name evidence="2" type="ORF">SAMN02745973_00725</name>
</gene>
<keyword evidence="3" id="KW-1185">Reference proteome</keyword>
<protein>
    <submittedName>
        <fullName evidence="2">Uncharacterized spore protein YtfJ</fullName>
    </submittedName>
</protein>
<dbReference type="AlphaFoldDB" id="A0A1T4KYN4"/>
<keyword evidence="1" id="KW-0175">Coiled coil</keyword>
<proteinExistence type="predicted"/>
<accession>A0A1T4KYN4</accession>
<evidence type="ECO:0000256" key="1">
    <source>
        <dbReference type="SAM" id="Coils"/>
    </source>
</evidence>
<dbReference type="EMBL" id="FUWV01000003">
    <property type="protein sequence ID" value="SJZ47458.1"/>
    <property type="molecule type" value="Genomic_DNA"/>
</dbReference>
<dbReference type="InterPro" id="IPR014229">
    <property type="entry name" value="Spore_YtfJ"/>
</dbReference>
<feature type="coiled-coil region" evidence="1">
    <location>
        <begin position="92"/>
        <end position="119"/>
    </location>
</feature>
<dbReference type="Proteomes" id="UP000196365">
    <property type="component" value="Unassembled WGS sequence"/>
</dbReference>
<dbReference type="RefSeq" id="WP_087678151.1">
    <property type="nucleotide sequence ID" value="NZ_FUWV01000003.1"/>
</dbReference>
<organism evidence="2 3">
    <name type="scientific">Garciella nitratireducens DSM 15102</name>
    <dbReference type="NCBI Taxonomy" id="1121911"/>
    <lineage>
        <taxon>Bacteria</taxon>
        <taxon>Bacillati</taxon>
        <taxon>Bacillota</taxon>
        <taxon>Clostridia</taxon>
        <taxon>Eubacteriales</taxon>
        <taxon>Eubacteriaceae</taxon>
        <taxon>Garciella</taxon>
    </lineage>
</organism>
<name>A0A1T4KYN4_9FIRM</name>
<evidence type="ECO:0000313" key="3">
    <source>
        <dbReference type="Proteomes" id="UP000196365"/>
    </source>
</evidence>
<dbReference type="Pfam" id="PF09579">
    <property type="entry name" value="Spore_YtfJ"/>
    <property type="match status" value="1"/>
</dbReference>
<sequence length="123" mass="13802">MNNKYMKENIETFFLNLEEFTQNEGILGKAITHGNITFIPIISITMGYGEKANSKEKNSMKEFFGLGAKISTQGVIMIENEEISVISIDGGRIELKEKISKIIDTLDVAKEQKEDLKQQGISL</sequence>
<reference evidence="2 3" key="1">
    <citation type="submission" date="2017-02" db="EMBL/GenBank/DDBJ databases">
        <authorList>
            <person name="Peterson S.W."/>
        </authorList>
    </citation>
    <scope>NUCLEOTIDE SEQUENCE [LARGE SCALE GENOMIC DNA]</scope>
    <source>
        <strain evidence="2 3">DSM 15102</strain>
    </source>
</reference>
<dbReference type="OrthoDB" id="1711150at2"/>